<organism evidence="1 2">
    <name type="scientific">Ardenticatena maritima</name>
    <dbReference type="NCBI Taxonomy" id="872965"/>
    <lineage>
        <taxon>Bacteria</taxon>
        <taxon>Bacillati</taxon>
        <taxon>Chloroflexota</taxon>
        <taxon>Ardenticatenia</taxon>
        <taxon>Ardenticatenales</taxon>
        <taxon>Ardenticatenaceae</taxon>
        <taxon>Ardenticatena</taxon>
    </lineage>
</organism>
<evidence type="ECO:0000313" key="1">
    <source>
        <dbReference type="EMBL" id="GAP61918.1"/>
    </source>
</evidence>
<reference evidence="2" key="2">
    <citation type="submission" date="2015-08" db="EMBL/GenBank/DDBJ databases">
        <title>Draft Genome Sequence of a Heterotrophic Facultative Anaerobic Bacterium Ardenticatena maritima Strain 110S.</title>
        <authorList>
            <person name="Kawaichi S."/>
            <person name="Yoshida T."/>
            <person name="Sako Y."/>
            <person name="Nakamura R."/>
        </authorList>
    </citation>
    <scope>NUCLEOTIDE SEQUENCE [LARGE SCALE GENOMIC DNA]</scope>
    <source>
        <strain evidence="2">110S</strain>
    </source>
</reference>
<reference evidence="1 2" key="1">
    <citation type="journal article" date="2015" name="Genome Announc.">
        <title>Draft Genome Sequence of a Heterotrophic Facultative Anaerobic Thermophilic Bacterium, Ardenticatena maritima Strain 110ST.</title>
        <authorList>
            <person name="Kawaichi S."/>
            <person name="Yoshida T."/>
            <person name="Sako Y."/>
            <person name="Nakamura R."/>
        </authorList>
    </citation>
    <scope>NUCLEOTIDE SEQUENCE [LARGE SCALE GENOMIC DNA]</scope>
    <source>
        <strain evidence="1 2">110S</strain>
    </source>
</reference>
<accession>A0A0M9UBJ7</accession>
<dbReference type="Proteomes" id="UP000037784">
    <property type="component" value="Unassembled WGS sequence"/>
</dbReference>
<gene>
    <name evidence="1" type="ORF">ARMA_0341</name>
</gene>
<proteinExistence type="predicted"/>
<sequence>MGKVGSDVGEAIATDVDGWALDVVHAFSAAINEMSNKKIPQRCIDEFLRFA</sequence>
<dbReference type="EMBL" id="BBZA01000019">
    <property type="protein sequence ID" value="GAP61918.1"/>
    <property type="molecule type" value="Genomic_DNA"/>
</dbReference>
<evidence type="ECO:0000313" key="2">
    <source>
        <dbReference type="Proteomes" id="UP000037784"/>
    </source>
</evidence>
<comment type="caution">
    <text evidence="1">The sequence shown here is derived from an EMBL/GenBank/DDBJ whole genome shotgun (WGS) entry which is preliminary data.</text>
</comment>
<name>A0A0M9UBJ7_9CHLR</name>
<dbReference type="AlphaFoldDB" id="A0A0M9UBJ7"/>
<dbReference type="InParanoid" id="A0A0M9UBJ7"/>
<protein>
    <submittedName>
        <fullName evidence="1">Uncharacterized protein</fullName>
    </submittedName>
</protein>
<keyword evidence="2" id="KW-1185">Reference proteome</keyword>